<keyword evidence="11" id="KW-1185">Reference proteome</keyword>
<keyword evidence="8" id="KW-0472">Membrane</keyword>
<dbReference type="GO" id="GO:0006865">
    <property type="term" value="P:amino acid transport"/>
    <property type="evidence" value="ECO:0007669"/>
    <property type="project" value="UniProtKB-KW"/>
</dbReference>
<dbReference type="PROSITE" id="PS50893">
    <property type="entry name" value="ABC_TRANSPORTER_2"/>
    <property type="match status" value="1"/>
</dbReference>
<dbReference type="SUPFAM" id="SSF55021">
    <property type="entry name" value="ACT-like"/>
    <property type="match status" value="1"/>
</dbReference>
<dbReference type="PANTHER" id="PTHR43166:SF30">
    <property type="entry name" value="METHIONINE IMPORT ATP-BINDING PROTEIN METN"/>
    <property type="match status" value="1"/>
</dbReference>
<feature type="domain" description="ABC transporter" evidence="9">
    <location>
        <begin position="2"/>
        <end position="237"/>
    </location>
</feature>
<evidence type="ECO:0000313" key="11">
    <source>
        <dbReference type="Proteomes" id="UP000183952"/>
    </source>
</evidence>
<evidence type="ECO:0000256" key="1">
    <source>
        <dbReference type="ARBA" id="ARBA00005417"/>
    </source>
</evidence>
<keyword evidence="7" id="KW-0029">Amino-acid transport</keyword>
<dbReference type="SMART" id="SM00382">
    <property type="entry name" value="AAA"/>
    <property type="match status" value="1"/>
</dbReference>
<name>A0A1M6QNE4_9CLOT</name>
<dbReference type="Pfam" id="PF09383">
    <property type="entry name" value="NIL"/>
    <property type="match status" value="1"/>
</dbReference>
<keyword evidence="4" id="KW-0547">Nucleotide-binding</keyword>
<dbReference type="InterPro" id="IPR003439">
    <property type="entry name" value="ABC_transporter-like_ATP-bd"/>
</dbReference>
<dbReference type="PANTHER" id="PTHR43166">
    <property type="entry name" value="AMINO ACID IMPORT ATP-BINDING PROTEIN"/>
    <property type="match status" value="1"/>
</dbReference>
<dbReference type="GO" id="GO:0005886">
    <property type="term" value="C:plasma membrane"/>
    <property type="evidence" value="ECO:0007669"/>
    <property type="project" value="UniProtKB-ARBA"/>
</dbReference>
<evidence type="ECO:0000256" key="4">
    <source>
        <dbReference type="ARBA" id="ARBA00022741"/>
    </source>
</evidence>
<dbReference type="InterPro" id="IPR018449">
    <property type="entry name" value="NIL_domain"/>
</dbReference>
<evidence type="ECO:0000256" key="2">
    <source>
        <dbReference type="ARBA" id="ARBA00022448"/>
    </source>
</evidence>
<protein>
    <submittedName>
        <fullName evidence="10">D-methionine transport system ATP-binding protein</fullName>
    </submittedName>
</protein>
<organism evidence="10 11">
    <name type="scientific">Hathewaya proteolytica DSM 3090</name>
    <dbReference type="NCBI Taxonomy" id="1121331"/>
    <lineage>
        <taxon>Bacteria</taxon>
        <taxon>Bacillati</taxon>
        <taxon>Bacillota</taxon>
        <taxon>Clostridia</taxon>
        <taxon>Eubacteriales</taxon>
        <taxon>Clostridiaceae</taxon>
        <taxon>Hathewaya</taxon>
    </lineage>
</organism>
<evidence type="ECO:0000256" key="6">
    <source>
        <dbReference type="ARBA" id="ARBA00022967"/>
    </source>
</evidence>
<keyword evidence="2" id="KW-0813">Transport</keyword>
<dbReference type="InterPro" id="IPR017871">
    <property type="entry name" value="ABC_transporter-like_CS"/>
</dbReference>
<dbReference type="PROSITE" id="PS00211">
    <property type="entry name" value="ABC_TRANSPORTER_1"/>
    <property type="match status" value="1"/>
</dbReference>
<dbReference type="Gene3D" id="3.40.50.300">
    <property type="entry name" value="P-loop containing nucleotide triphosphate hydrolases"/>
    <property type="match status" value="1"/>
</dbReference>
<evidence type="ECO:0000256" key="5">
    <source>
        <dbReference type="ARBA" id="ARBA00022840"/>
    </source>
</evidence>
<dbReference type="SUPFAM" id="SSF52540">
    <property type="entry name" value="P-loop containing nucleoside triphosphate hydrolases"/>
    <property type="match status" value="1"/>
</dbReference>
<dbReference type="RefSeq" id="WP_072904012.1">
    <property type="nucleotide sequence ID" value="NZ_FRAD01000017.1"/>
</dbReference>
<dbReference type="FunFam" id="3.40.50.300:FF:000056">
    <property type="entry name" value="Cell division ATP-binding protein FtsE"/>
    <property type="match status" value="1"/>
</dbReference>
<sequence length="325" mass="36392">MITIKNLYKSFNSFEALSDINLNIHEGEIFGIVGHSGAGKSTLLRCINGLEDFDSGNLVVMNNKIKNLNHKDLRSLRKNIGMVFQSDNLLPSRNVFDNIALPLKSWGYDNKHIEKKVVELATLVELDDKLYSMPSQLSGGQKQRVSIARALSLDPKLLLCDEATSALDPKITQSILQLLNKINKNLGITIVTVTHQMEVIKQLCNRVALMNGGRITAVGEVDKLFLSSNKEVQSLLGEYEILPSKGVNFKIYYCSENIYDSVITEAAKVLNINLSVVWGKLEQFRDHVCGSLIVNVHEESREALSLFLSNRNMNFQIIEKEVKPC</sequence>
<evidence type="ECO:0000259" key="9">
    <source>
        <dbReference type="PROSITE" id="PS50893"/>
    </source>
</evidence>
<dbReference type="OrthoDB" id="9804199at2"/>
<gene>
    <name evidence="10" type="ORF">SAMN02745248_02073</name>
</gene>
<dbReference type="InterPro" id="IPR045865">
    <property type="entry name" value="ACT-like_dom_sf"/>
</dbReference>
<comment type="similarity">
    <text evidence="1">Belongs to the ABC transporter superfamily.</text>
</comment>
<evidence type="ECO:0000256" key="8">
    <source>
        <dbReference type="ARBA" id="ARBA00023136"/>
    </source>
</evidence>
<dbReference type="Proteomes" id="UP000183952">
    <property type="component" value="Unassembled WGS sequence"/>
</dbReference>
<evidence type="ECO:0000313" key="10">
    <source>
        <dbReference type="EMBL" id="SHK21819.1"/>
    </source>
</evidence>
<reference evidence="10 11" key="1">
    <citation type="submission" date="2016-11" db="EMBL/GenBank/DDBJ databases">
        <authorList>
            <person name="Jaros S."/>
            <person name="Januszkiewicz K."/>
            <person name="Wedrychowicz H."/>
        </authorList>
    </citation>
    <scope>NUCLEOTIDE SEQUENCE [LARGE SCALE GENOMIC DNA]</scope>
    <source>
        <strain evidence="10 11">DSM 3090</strain>
    </source>
</reference>
<dbReference type="STRING" id="1121331.SAMN02745248_02073"/>
<evidence type="ECO:0000256" key="7">
    <source>
        <dbReference type="ARBA" id="ARBA00022970"/>
    </source>
</evidence>
<evidence type="ECO:0000256" key="3">
    <source>
        <dbReference type="ARBA" id="ARBA00022475"/>
    </source>
</evidence>
<dbReference type="InterPro" id="IPR003593">
    <property type="entry name" value="AAA+_ATPase"/>
</dbReference>
<dbReference type="InterPro" id="IPR027417">
    <property type="entry name" value="P-loop_NTPase"/>
</dbReference>
<dbReference type="GO" id="GO:0005524">
    <property type="term" value="F:ATP binding"/>
    <property type="evidence" value="ECO:0007669"/>
    <property type="project" value="UniProtKB-KW"/>
</dbReference>
<keyword evidence="6" id="KW-1278">Translocase</keyword>
<keyword evidence="3" id="KW-1003">Cell membrane</keyword>
<dbReference type="InterPro" id="IPR050086">
    <property type="entry name" value="MetN_ABC_transporter-like"/>
</dbReference>
<dbReference type="EMBL" id="FRAD01000017">
    <property type="protein sequence ID" value="SHK21819.1"/>
    <property type="molecule type" value="Genomic_DNA"/>
</dbReference>
<dbReference type="AlphaFoldDB" id="A0A1M6QNE4"/>
<dbReference type="Gene3D" id="3.30.70.260">
    <property type="match status" value="1"/>
</dbReference>
<dbReference type="GO" id="GO:0016887">
    <property type="term" value="F:ATP hydrolysis activity"/>
    <property type="evidence" value="ECO:0007669"/>
    <property type="project" value="InterPro"/>
</dbReference>
<accession>A0A1M6QNE4</accession>
<keyword evidence="5 10" id="KW-0067">ATP-binding</keyword>
<dbReference type="Pfam" id="PF00005">
    <property type="entry name" value="ABC_tran"/>
    <property type="match status" value="1"/>
</dbReference>
<dbReference type="SMART" id="SM00930">
    <property type="entry name" value="NIL"/>
    <property type="match status" value="1"/>
</dbReference>
<proteinExistence type="inferred from homology"/>